<dbReference type="RefSeq" id="WP_087477931.1">
    <property type="nucleotide sequence ID" value="NZ_CALYAU010000001.1"/>
</dbReference>
<dbReference type="EMBL" id="CP029462">
    <property type="protein sequence ID" value="AXL21544.1"/>
    <property type="molecule type" value="Genomic_DNA"/>
</dbReference>
<keyword evidence="1" id="KW-1133">Transmembrane helix</keyword>
<proteinExistence type="predicted"/>
<accession>A0A346B0A1</accession>
<protein>
    <submittedName>
        <fullName evidence="2">Uncharacterized protein</fullName>
    </submittedName>
</protein>
<reference evidence="2 3" key="1">
    <citation type="submission" date="2018-05" db="EMBL/GenBank/DDBJ databases">
        <title>Complete genome sequence of Megasphaera sp. AJH120T, isolated from the ceca of a chicken.</title>
        <authorList>
            <person name="Maki J."/>
            <person name="Looft T."/>
        </authorList>
    </citation>
    <scope>NUCLEOTIDE SEQUENCE [LARGE SCALE GENOMIC DNA]</scope>
    <source>
        <strain evidence="2 3">AJH120</strain>
    </source>
</reference>
<keyword evidence="3" id="KW-1185">Reference proteome</keyword>
<dbReference type="AlphaFoldDB" id="A0A346B0A1"/>
<sequence length="60" mass="7284">METKWYDKKWMLWAALIICWPLGLYLLYRQRRNYTKTQIILYIIITAIWSAFALLNVSQG</sequence>
<dbReference type="KEGG" id="meg:DKB62_08190"/>
<dbReference type="Proteomes" id="UP000254337">
    <property type="component" value="Chromosome"/>
</dbReference>
<feature type="transmembrane region" description="Helical" evidence="1">
    <location>
        <begin position="12"/>
        <end position="28"/>
    </location>
</feature>
<gene>
    <name evidence="2" type="ORF">DKB62_08190</name>
</gene>
<evidence type="ECO:0000313" key="3">
    <source>
        <dbReference type="Proteomes" id="UP000254337"/>
    </source>
</evidence>
<feature type="transmembrane region" description="Helical" evidence="1">
    <location>
        <begin position="40"/>
        <end position="58"/>
    </location>
</feature>
<evidence type="ECO:0000256" key="1">
    <source>
        <dbReference type="SAM" id="Phobius"/>
    </source>
</evidence>
<evidence type="ECO:0000313" key="2">
    <source>
        <dbReference type="EMBL" id="AXL21544.1"/>
    </source>
</evidence>
<keyword evidence="1" id="KW-0472">Membrane</keyword>
<name>A0A346B0A1_9FIRM</name>
<organism evidence="2 3">
    <name type="scientific">Megasphaera stantonii</name>
    <dbReference type="NCBI Taxonomy" id="2144175"/>
    <lineage>
        <taxon>Bacteria</taxon>
        <taxon>Bacillati</taxon>
        <taxon>Bacillota</taxon>
        <taxon>Negativicutes</taxon>
        <taxon>Veillonellales</taxon>
        <taxon>Veillonellaceae</taxon>
        <taxon>Megasphaera</taxon>
    </lineage>
</organism>
<keyword evidence="1" id="KW-0812">Transmembrane</keyword>